<accession>A0ABP7T7P4</accession>
<evidence type="ECO:0000256" key="2">
    <source>
        <dbReference type="SAM" id="SignalP"/>
    </source>
</evidence>
<dbReference type="Pfam" id="PF20404">
    <property type="entry name" value="DUF6694"/>
    <property type="match status" value="1"/>
</dbReference>
<keyword evidence="4" id="KW-1185">Reference proteome</keyword>
<dbReference type="InterPro" id="IPR046516">
    <property type="entry name" value="DUF6694"/>
</dbReference>
<feature type="signal peptide" evidence="2">
    <location>
        <begin position="1"/>
        <end position="21"/>
    </location>
</feature>
<evidence type="ECO:0000313" key="3">
    <source>
        <dbReference type="EMBL" id="GAA4022271.1"/>
    </source>
</evidence>
<keyword evidence="2" id="KW-0732">Signal</keyword>
<organism evidence="3 4">
    <name type="scientific">Sphingomonas swuensis</name>
    <dbReference type="NCBI Taxonomy" id="977800"/>
    <lineage>
        <taxon>Bacteria</taxon>
        <taxon>Pseudomonadati</taxon>
        <taxon>Pseudomonadota</taxon>
        <taxon>Alphaproteobacteria</taxon>
        <taxon>Sphingomonadales</taxon>
        <taxon>Sphingomonadaceae</taxon>
        <taxon>Sphingomonas</taxon>
    </lineage>
</organism>
<comment type="caution">
    <text evidence="3">The sequence shown here is derived from an EMBL/GenBank/DDBJ whole genome shotgun (WGS) entry which is preliminary data.</text>
</comment>
<gene>
    <name evidence="3" type="ORF">GCM10022280_23630</name>
</gene>
<feature type="region of interest" description="Disordered" evidence="1">
    <location>
        <begin position="64"/>
        <end position="95"/>
    </location>
</feature>
<protein>
    <submittedName>
        <fullName evidence="3">Uncharacterized protein</fullName>
    </submittedName>
</protein>
<dbReference type="PROSITE" id="PS51257">
    <property type="entry name" value="PROKAR_LIPOPROTEIN"/>
    <property type="match status" value="1"/>
</dbReference>
<name>A0ABP7T7P4_9SPHN</name>
<dbReference type="Proteomes" id="UP001500235">
    <property type="component" value="Unassembled WGS sequence"/>
</dbReference>
<feature type="chain" id="PRO_5045197233" evidence="2">
    <location>
        <begin position="22"/>
        <end position="95"/>
    </location>
</feature>
<dbReference type="RefSeq" id="WP_344707589.1">
    <property type="nucleotide sequence ID" value="NZ_BAABBQ010000001.1"/>
</dbReference>
<proteinExistence type="predicted"/>
<dbReference type="EMBL" id="BAABBQ010000001">
    <property type="protein sequence ID" value="GAA4022271.1"/>
    <property type="molecule type" value="Genomic_DNA"/>
</dbReference>
<evidence type="ECO:0000256" key="1">
    <source>
        <dbReference type="SAM" id="MobiDB-lite"/>
    </source>
</evidence>
<sequence>MPPRAASLLLLALLLAGCADPPPTTIDGSSPEAFAASTSAAREELPVADRLMFDRALASVPARRYSSGDPEQLRRTTFDGMTAAQVVDDQRRRSR</sequence>
<evidence type="ECO:0000313" key="4">
    <source>
        <dbReference type="Proteomes" id="UP001500235"/>
    </source>
</evidence>
<reference evidence="4" key="1">
    <citation type="journal article" date="2019" name="Int. J. Syst. Evol. Microbiol.">
        <title>The Global Catalogue of Microorganisms (GCM) 10K type strain sequencing project: providing services to taxonomists for standard genome sequencing and annotation.</title>
        <authorList>
            <consortium name="The Broad Institute Genomics Platform"/>
            <consortium name="The Broad Institute Genome Sequencing Center for Infectious Disease"/>
            <person name="Wu L."/>
            <person name="Ma J."/>
        </authorList>
    </citation>
    <scope>NUCLEOTIDE SEQUENCE [LARGE SCALE GENOMIC DNA]</scope>
    <source>
        <strain evidence="4">JCM 17563</strain>
    </source>
</reference>